<evidence type="ECO:0000313" key="2">
    <source>
        <dbReference type="EMBL" id="KAK3340668.1"/>
    </source>
</evidence>
<evidence type="ECO:0000256" key="1">
    <source>
        <dbReference type="SAM" id="MobiDB-lite"/>
    </source>
</evidence>
<dbReference type="AlphaFoldDB" id="A0AAE0MQY4"/>
<proteinExistence type="predicted"/>
<reference evidence="2" key="2">
    <citation type="submission" date="2023-06" db="EMBL/GenBank/DDBJ databases">
        <authorList>
            <consortium name="Lawrence Berkeley National Laboratory"/>
            <person name="Haridas S."/>
            <person name="Hensen N."/>
            <person name="Bonometti L."/>
            <person name="Westerberg I."/>
            <person name="Brannstrom I.O."/>
            <person name="Guillou S."/>
            <person name="Cros-Aarteil S."/>
            <person name="Calhoun S."/>
            <person name="Kuo A."/>
            <person name="Mondo S."/>
            <person name="Pangilinan J."/>
            <person name="Riley R."/>
            <person name="Labutti K."/>
            <person name="Andreopoulos B."/>
            <person name="Lipzen A."/>
            <person name="Chen C."/>
            <person name="Yanf M."/>
            <person name="Daum C."/>
            <person name="Ng V."/>
            <person name="Clum A."/>
            <person name="Steindorff A."/>
            <person name="Ohm R."/>
            <person name="Martin F."/>
            <person name="Silar P."/>
            <person name="Natvig D."/>
            <person name="Lalanne C."/>
            <person name="Gautier V."/>
            <person name="Ament-Velasquez S.L."/>
            <person name="Kruys A."/>
            <person name="Hutchinson M.I."/>
            <person name="Powell A.J."/>
            <person name="Barry K."/>
            <person name="Miller A.N."/>
            <person name="Grigoriev I.V."/>
            <person name="Debuchy R."/>
            <person name="Gladieux P."/>
            <person name="Thoren M.H."/>
            <person name="Johannesson H."/>
        </authorList>
    </citation>
    <scope>NUCLEOTIDE SEQUENCE</scope>
    <source>
        <strain evidence="2">CBS 560.94</strain>
    </source>
</reference>
<feature type="compositionally biased region" description="Basic and acidic residues" evidence="1">
    <location>
        <begin position="167"/>
        <end position="177"/>
    </location>
</feature>
<comment type="caution">
    <text evidence="2">The sequence shown here is derived from an EMBL/GenBank/DDBJ whole genome shotgun (WGS) entry which is preliminary data.</text>
</comment>
<sequence length="177" mass="19466">MACGIKTYIGLASELCSICAQPFQSFHVLRITTSSDLFGREQGSSLHQSPRMAFGRQHILHSQEHAVFGNLSLPLPNAGALSRGTYTVKPFWPDHPLPAGRHANGMAWDSPPRRTTTSRSTFHRTDASALQAQATLWPWRTEDYGAQSDVQGVPATENNDQQKNPRACKDALTRPAV</sequence>
<feature type="region of interest" description="Disordered" evidence="1">
    <location>
        <begin position="102"/>
        <end position="121"/>
    </location>
</feature>
<dbReference type="RefSeq" id="XP_062679610.1">
    <property type="nucleotide sequence ID" value="XM_062825694.1"/>
</dbReference>
<dbReference type="EMBL" id="JAUEPP010000006">
    <property type="protein sequence ID" value="KAK3340668.1"/>
    <property type="molecule type" value="Genomic_DNA"/>
</dbReference>
<accession>A0AAE0MQY4</accession>
<feature type="region of interest" description="Disordered" evidence="1">
    <location>
        <begin position="147"/>
        <end position="177"/>
    </location>
</feature>
<organism evidence="2 3">
    <name type="scientific">Neurospora tetraspora</name>
    <dbReference type="NCBI Taxonomy" id="94610"/>
    <lineage>
        <taxon>Eukaryota</taxon>
        <taxon>Fungi</taxon>
        <taxon>Dikarya</taxon>
        <taxon>Ascomycota</taxon>
        <taxon>Pezizomycotina</taxon>
        <taxon>Sordariomycetes</taxon>
        <taxon>Sordariomycetidae</taxon>
        <taxon>Sordariales</taxon>
        <taxon>Sordariaceae</taxon>
        <taxon>Neurospora</taxon>
    </lineage>
</organism>
<protein>
    <submittedName>
        <fullName evidence="2">Uncharacterized protein</fullName>
    </submittedName>
</protein>
<evidence type="ECO:0000313" key="3">
    <source>
        <dbReference type="Proteomes" id="UP001278500"/>
    </source>
</evidence>
<keyword evidence="3" id="KW-1185">Reference proteome</keyword>
<gene>
    <name evidence="2" type="ORF">B0H65DRAFT_444650</name>
</gene>
<name>A0AAE0MQY4_9PEZI</name>
<dbReference type="Proteomes" id="UP001278500">
    <property type="component" value="Unassembled WGS sequence"/>
</dbReference>
<dbReference type="GeneID" id="87862848"/>
<reference evidence="2" key="1">
    <citation type="journal article" date="2023" name="Mol. Phylogenet. Evol.">
        <title>Genome-scale phylogeny and comparative genomics of the fungal order Sordariales.</title>
        <authorList>
            <person name="Hensen N."/>
            <person name="Bonometti L."/>
            <person name="Westerberg I."/>
            <person name="Brannstrom I.O."/>
            <person name="Guillou S."/>
            <person name="Cros-Aarteil S."/>
            <person name="Calhoun S."/>
            <person name="Haridas S."/>
            <person name="Kuo A."/>
            <person name="Mondo S."/>
            <person name="Pangilinan J."/>
            <person name="Riley R."/>
            <person name="LaButti K."/>
            <person name="Andreopoulos B."/>
            <person name="Lipzen A."/>
            <person name="Chen C."/>
            <person name="Yan M."/>
            <person name="Daum C."/>
            <person name="Ng V."/>
            <person name="Clum A."/>
            <person name="Steindorff A."/>
            <person name="Ohm R.A."/>
            <person name="Martin F."/>
            <person name="Silar P."/>
            <person name="Natvig D.O."/>
            <person name="Lalanne C."/>
            <person name="Gautier V."/>
            <person name="Ament-Velasquez S.L."/>
            <person name="Kruys A."/>
            <person name="Hutchinson M.I."/>
            <person name="Powell A.J."/>
            <person name="Barry K."/>
            <person name="Miller A.N."/>
            <person name="Grigoriev I.V."/>
            <person name="Debuchy R."/>
            <person name="Gladieux P."/>
            <person name="Hiltunen Thoren M."/>
            <person name="Johannesson H."/>
        </authorList>
    </citation>
    <scope>NUCLEOTIDE SEQUENCE</scope>
    <source>
        <strain evidence="2">CBS 560.94</strain>
    </source>
</reference>